<organism evidence="1">
    <name type="scientific">Siphoviridae sp. ctQkj3</name>
    <dbReference type="NCBI Taxonomy" id="2825495"/>
    <lineage>
        <taxon>Viruses</taxon>
        <taxon>Duplodnaviria</taxon>
        <taxon>Heunggongvirae</taxon>
        <taxon>Uroviricota</taxon>
        <taxon>Caudoviricetes</taxon>
    </lineage>
</organism>
<proteinExistence type="predicted"/>
<protein>
    <submittedName>
        <fullName evidence="1">Uncharacterized protein</fullName>
    </submittedName>
</protein>
<accession>A0A8S5TVX4</accession>
<dbReference type="EMBL" id="BK015942">
    <property type="protein sequence ID" value="DAF86320.1"/>
    <property type="molecule type" value="Genomic_DNA"/>
</dbReference>
<name>A0A8S5TVX4_9CAUD</name>
<sequence length="66" mass="7470">MRAVFGTIHNVFGCNETFTCAGPADMYFVSRAKSFRVVQARTSAALNFRFTRHKAPKYRHMAKATP</sequence>
<reference evidence="1" key="1">
    <citation type="journal article" date="2021" name="Proc. Natl. Acad. Sci. U.S.A.">
        <title>A Catalog of Tens of Thousands of Viruses from Human Metagenomes Reveals Hidden Associations with Chronic Diseases.</title>
        <authorList>
            <person name="Tisza M.J."/>
            <person name="Buck C.B."/>
        </authorList>
    </citation>
    <scope>NUCLEOTIDE SEQUENCE</scope>
    <source>
        <strain evidence="1">CtQkj3</strain>
    </source>
</reference>
<evidence type="ECO:0000313" key="1">
    <source>
        <dbReference type="EMBL" id="DAF86320.1"/>
    </source>
</evidence>